<dbReference type="GeneTree" id="ENSGT00940000162676"/>
<feature type="transmembrane region" description="Helical" evidence="8">
    <location>
        <begin position="264"/>
        <end position="286"/>
    </location>
</feature>
<evidence type="ECO:0000256" key="7">
    <source>
        <dbReference type="ARBA" id="ARBA00023180"/>
    </source>
</evidence>
<keyword evidence="6" id="KW-1015">Disulfide bond</keyword>
<accession>A0A3Q3B637</accession>
<dbReference type="STRING" id="37003.ENSKMAP00000025028"/>
<dbReference type="OMA" id="GRCTDNH"/>
<name>A0A3Q3B637_KRYMA</name>
<dbReference type="InterPro" id="IPR003599">
    <property type="entry name" value="Ig_sub"/>
</dbReference>
<keyword evidence="8" id="KW-1133">Transmembrane helix</keyword>
<evidence type="ECO:0000256" key="1">
    <source>
        <dbReference type="ARBA" id="ARBA00004236"/>
    </source>
</evidence>
<evidence type="ECO:0000256" key="2">
    <source>
        <dbReference type="ARBA" id="ARBA00022475"/>
    </source>
</evidence>
<dbReference type="Pfam" id="PF07686">
    <property type="entry name" value="V-set"/>
    <property type="match status" value="2"/>
</dbReference>
<keyword evidence="3" id="KW-0732">Signal</keyword>
<dbReference type="InterPro" id="IPR013783">
    <property type="entry name" value="Ig-like_fold"/>
</dbReference>
<keyword evidence="5 8" id="KW-0472">Membrane</keyword>
<evidence type="ECO:0000259" key="9">
    <source>
        <dbReference type="PROSITE" id="PS50835"/>
    </source>
</evidence>
<dbReference type="PANTHER" id="PTHR19433">
    <property type="entry name" value="T-CELL RECEPTOR ALPHA CHAIN V REGION-RELATED"/>
    <property type="match status" value="1"/>
</dbReference>
<evidence type="ECO:0000313" key="11">
    <source>
        <dbReference type="Proteomes" id="UP000264800"/>
    </source>
</evidence>
<feature type="transmembrane region" description="Helical" evidence="8">
    <location>
        <begin position="7"/>
        <end position="25"/>
    </location>
</feature>
<evidence type="ECO:0000256" key="4">
    <source>
        <dbReference type="ARBA" id="ARBA00022859"/>
    </source>
</evidence>
<dbReference type="InterPro" id="IPR036179">
    <property type="entry name" value="Ig-like_dom_sf"/>
</dbReference>
<evidence type="ECO:0000256" key="8">
    <source>
        <dbReference type="SAM" id="Phobius"/>
    </source>
</evidence>
<keyword evidence="8" id="KW-0812">Transmembrane</keyword>
<feature type="domain" description="Ig-like" evidence="9">
    <location>
        <begin position="40"/>
        <end position="115"/>
    </location>
</feature>
<reference evidence="10" key="2">
    <citation type="submission" date="2025-09" db="UniProtKB">
        <authorList>
            <consortium name="Ensembl"/>
        </authorList>
    </citation>
    <scope>IDENTIFICATION</scope>
</reference>
<keyword evidence="7" id="KW-0325">Glycoprotein</keyword>
<dbReference type="SMART" id="SM00409">
    <property type="entry name" value="IG"/>
    <property type="match status" value="2"/>
</dbReference>
<organism evidence="10 11">
    <name type="scientific">Kryptolebias marmoratus</name>
    <name type="common">Mangrove killifish</name>
    <name type="synonym">Rivulus marmoratus</name>
    <dbReference type="NCBI Taxonomy" id="37003"/>
    <lineage>
        <taxon>Eukaryota</taxon>
        <taxon>Metazoa</taxon>
        <taxon>Chordata</taxon>
        <taxon>Craniata</taxon>
        <taxon>Vertebrata</taxon>
        <taxon>Euteleostomi</taxon>
        <taxon>Actinopterygii</taxon>
        <taxon>Neopterygii</taxon>
        <taxon>Teleostei</taxon>
        <taxon>Neoteleostei</taxon>
        <taxon>Acanthomorphata</taxon>
        <taxon>Ovalentaria</taxon>
        <taxon>Atherinomorphae</taxon>
        <taxon>Cyprinodontiformes</taxon>
        <taxon>Rivulidae</taxon>
        <taxon>Kryptolebias</taxon>
    </lineage>
</organism>
<dbReference type="Ensembl" id="ENSKMAT00000025344.1">
    <property type="protein sequence ID" value="ENSKMAP00000025028.1"/>
    <property type="gene ID" value="ENSKMAG00000018539.1"/>
</dbReference>
<evidence type="ECO:0000313" key="10">
    <source>
        <dbReference type="Ensembl" id="ENSKMAP00000025028.1"/>
    </source>
</evidence>
<dbReference type="Proteomes" id="UP000264800">
    <property type="component" value="Unplaced"/>
</dbReference>
<keyword evidence="4" id="KW-0391">Immunity</keyword>
<dbReference type="PROSITE" id="PS50835">
    <property type="entry name" value="IG_LIKE"/>
    <property type="match status" value="2"/>
</dbReference>
<evidence type="ECO:0000256" key="3">
    <source>
        <dbReference type="ARBA" id="ARBA00022729"/>
    </source>
</evidence>
<comment type="subcellular location">
    <subcellularLocation>
        <location evidence="1">Cell membrane</location>
    </subcellularLocation>
</comment>
<dbReference type="GO" id="GO:0009617">
    <property type="term" value="P:response to bacterium"/>
    <property type="evidence" value="ECO:0007669"/>
    <property type="project" value="TreeGrafter"/>
</dbReference>
<keyword evidence="11" id="KW-1185">Reference proteome</keyword>
<dbReference type="AlphaFoldDB" id="A0A3Q3B637"/>
<protein>
    <recommendedName>
        <fullName evidence="9">Ig-like domain-containing protein</fullName>
    </recommendedName>
</protein>
<feature type="domain" description="Ig-like" evidence="9">
    <location>
        <begin position="138"/>
        <end position="256"/>
    </location>
</feature>
<keyword evidence="2" id="KW-1003">Cell membrane</keyword>
<dbReference type="Gene3D" id="2.60.40.10">
    <property type="entry name" value="Immunoglobulins"/>
    <property type="match status" value="2"/>
</dbReference>
<dbReference type="InterPro" id="IPR007110">
    <property type="entry name" value="Ig-like_dom"/>
</dbReference>
<dbReference type="PANTHER" id="PTHR19433:SF133">
    <property type="entry name" value="IMMUNE-TYPE RECEPTOR 5 PRECURSOR-RELATED"/>
    <property type="match status" value="1"/>
</dbReference>
<dbReference type="InterPro" id="IPR052051">
    <property type="entry name" value="TCR_complex_component"/>
</dbReference>
<dbReference type="InterPro" id="IPR013106">
    <property type="entry name" value="Ig_V-set"/>
</dbReference>
<dbReference type="CDD" id="cd00099">
    <property type="entry name" value="IgV"/>
    <property type="match status" value="2"/>
</dbReference>
<evidence type="ECO:0000256" key="6">
    <source>
        <dbReference type="ARBA" id="ARBA00023157"/>
    </source>
</evidence>
<evidence type="ECO:0000256" key="5">
    <source>
        <dbReference type="ARBA" id="ARBA00023136"/>
    </source>
</evidence>
<reference evidence="10" key="1">
    <citation type="submission" date="2025-08" db="UniProtKB">
        <authorList>
            <consortium name="Ensembl"/>
        </authorList>
    </citation>
    <scope>IDENTIFICATION</scope>
</reference>
<proteinExistence type="predicted"/>
<dbReference type="SUPFAM" id="SSF48726">
    <property type="entry name" value="Immunoglobulin"/>
    <property type="match status" value="2"/>
</dbReference>
<sequence length="324" mass="36160">MLSCDSCFSLGLLFLLFYFVVFMLSCTNNLIFETKTVAVGDEVTLTCPRLTSESDAFLYWVRLVSGNWPEFLGGTFSFDYNFVKKTPHITIKQEPGTFTLHISNTKQSDAGLYYCIKVKMLNMTFMKRDVLIIKGTEPSITAIIQDPPSDPVGPGNLVTLQCSVLFNTEKNTCVSNHSVYWFRAGSDESHPSLIYTHGNSGDECERSPEAESAQKCTYSFSKNLSSSDAGTYYCAVATCGEILFGNGTRLDSEGLNVWNLQKTALFLLSASLIASVVVIFILTYIIKKKTCSCAKGKLLSIKQYMIKVNHNLIQINFLFFQKML</sequence>
<dbReference type="GO" id="GO:0002376">
    <property type="term" value="P:immune system process"/>
    <property type="evidence" value="ECO:0007669"/>
    <property type="project" value="UniProtKB-KW"/>
</dbReference>
<dbReference type="SMART" id="SM00406">
    <property type="entry name" value="IGv"/>
    <property type="match status" value="2"/>
</dbReference>
<dbReference type="GO" id="GO:0005886">
    <property type="term" value="C:plasma membrane"/>
    <property type="evidence" value="ECO:0007669"/>
    <property type="project" value="UniProtKB-SubCell"/>
</dbReference>